<dbReference type="CDD" id="cd00143">
    <property type="entry name" value="PP2Cc"/>
    <property type="match status" value="1"/>
</dbReference>
<dbReference type="Pfam" id="PF00481">
    <property type="entry name" value="PP2C"/>
    <property type="match status" value="1"/>
</dbReference>
<keyword evidence="3 4" id="KW-0904">Protein phosphatase</keyword>
<evidence type="ECO:0000256" key="2">
    <source>
        <dbReference type="ARBA" id="ARBA00022801"/>
    </source>
</evidence>
<evidence type="ECO:0000259" key="5">
    <source>
        <dbReference type="PROSITE" id="PS51746"/>
    </source>
</evidence>
<evidence type="ECO:0000256" key="3">
    <source>
        <dbReference type="ARBA" id="ARBA00022912"/>
    </source>
</evidence>
<reference evidence="6 7" key="1">
    <citation type="submission" date="2023-04" db="EMBL/GenBank/DDBJ databases">
        <title>Genome of Basidiobolus ranarum AG-B5.</title>
        <authorList>
            <person name="Stajich J.E."/>
            <person name="Carter-House D."/>
            <person name="Gryganskyi A."/>
        </authorList>
    </citation>
    <scope>NUCLEOTIDE SEQUENCE [LARGE SCALE GENOMIC DNA]</scope>
    <source>
        <strain evidence="6 7">AG-B5</strain>
    </source>
</reference>
<dbReference type="InterPro" id="IPR015655">
    <property type="entry name" value="PP2C"/>
</dbReference>
<proteinExistence type="inferred from homology"/>
<organism evidence="6 7">
    <name type="scientific">Basidiobolus ranarum</name>
    <dbReference type="NCBI Taxonomy" id="34480"/>
    <lineage>
        <taxon>Eukaryota</taxon>
        <taxon>Fungi</taxon>
        <taxon>Fungi incertae sedis</taxon>
        <taxon>Zoopagomycota</taxon>
        <taxon>Entomophthoromycotina</taxon>
        <taxon>Basidiobolomycetes</taxon>
        <taxon>Basidiobolales</taxon>
        <taxon>Basidiobolaceae</taxon>
        <taxon>Basidiobolus</taxon>
    </lineage>
</organism>
<dbReference type="Gene3D" id="3.60.40.10">
    <property type="entry name" value="PPM-type phosphatase domain"/>
    <property type="match status" value="1"/>
</dbReference>
<dbReference type="PROSITE" id="PS01032">
    <property type="entry name" value="PPM_1"/>
    <property type="match status" value="1"/>
</dbReference>
<accession>A0ABR2VYS7</accession>
<sequence>MTSNFSVVSAHSTDIGNVEVQQDDAVIVNSLFNSDICSLYGVFDGHGTYGDSCSRFVKTTLTQLIDSHKEALNQNIEKSLTQLFEMVNELLCEESTIDTYLSGSTAVLVMVLKNQLIVINLGDSRAVLAKETSRGLKAISLSEYIPFILCFCMIKNIDGICRVGTIHARIRLRSKGLRALVLVLSNSRLVMIFMDLFESSRAHCRTLDLQ</sequence>
<keyword evidence="2 4" id="KW-0378">Hydrolase</keyword>
<evidence type="ECO:0000256" key="1">
    <source>
        <dbReference type="ARBA" id="ARBA00022723"/>
    </source>
</evidence>
<comment type="similarity">
    <text evidence="4">Belongs to the PP2C family.</text>
</comment>
<gene>
    <name evidence="6" type="ORF">K7432_008333</name>
</gene>
<dbReference type="Proteomes" id="UP001479436">
    <property type="component" value="Unassembled WGS sequence"/>
</dbReference>
<dbReference type="InterPro" id="IPR036457">
    <property type="entry name" value="PPM-type-like_dom_sf"/>
</dbReference>
<dbReference type="InterPro" id="IPR000222">
    <property type="entry name" value="PP2C_BS"/>
</dbReference>
<evidence type="ECO:0000313" key="6">
    <source>
        <dbReference type="EMBL" id="KAK9710610.1"/>
    </source>
</evidence>
<evidence type="ECO:0000313" key="7">
    <source>
        <dbReference type="Proteomes" id="UP001479436"/>
    </source>
</evidence>
<protein>
    <recommendedName>
        <fullName evidence="5">PPM-type phosphatase domain-containing protein</fullName>
    </recommendedName>
</protein>
<keyword evidence="1" id="KW-0479">Metal-binding</keyword>
<dbReference type="SUPFAM" id="SSF81606">
    <property type="entry name" value="PP2C-like"/>
    <property type="match status" value="1"/>
</dbReference>
<evidence type="ECO:0000256" key="4">
    <source>
        <dbReference type="RuleBase" id="RU003465"/>
    </source>
</evidence>
<dbReference type="InterPro" id="IPR001932">
    <property type="entry name" value="PPM-type_phosphatase-like_dom"/>
</dbReference>
<dbReference type="PROSITE" id="PS51746">
    <property type="entry name" value="PPM_2"/>
    <property type="match status" value="1"/>
</dbReference>
<dbReference type="PANTHER" id="PTHR47992">
    <property type="entry name" value="PROTEIN PHOSPHATASE"/>
    <property type="match status" value="1"/>
</dbReference>
<dbReference type="EMBL" id="JASJQH010007332">
    <property type="protein sequence ID" value="KAK9710610.1"/>
    <property type="molecule type" value="Genomic_DNA"/>
</dbReference>
<comment type="caution">
    <text evidence="6">The sequence shown here is derived from an EMBL/GenBank/DDBJ whole genome shotgun (WGS) entry which is preliminary data.</text>
</comment>
<feature type="domain" description="PPM-type phosphatase" evidence="5">
    <location>
        <begin position="8"/>
        <end position="210"/>
    </location>
</feature>
<name>A0ABR2VYS7_9FUNG</name>
<keyword evidence="7" id="KW-1185">Reference proteome</keyword>
<dbReference type="SMART" id="SM00332">
    <property type="entry name" value="PP2Cc"/>
    <property type="match status" value="1"/>
</dbReference>